<accession>A0A2L2XDA9</accession>
<evidence type="ECO:0000313" key="1">
    <source>
        <dbReference type="EMBL" id="GBF34122.1"/>
    </source>
</evidence>
<organism evidence="1 2">
    <name type="scientific">Desulfocucumis palustris</name>
    <dbReference type="NCBI Taxonomy" id="1898651"/>
    <lineage>
        <taxon>Bacteria</taxon>
        <taxon>Bacillati</taxon>
        <taxon>Bacillota</taxon>
        <taxon>Clostridia</taxon>
        <taxon>Eubacteriales</taxon>
        <taxon>Desulfocucumaceae</taxon>
        <taxon>Desulfocucumis</taxon>
    </lineage>
</organism>
<name>A0A2L2XDA9_9FIRM</name>
<evidence type="ECO:0008006" key="3">
    <source>
        <dbReference type="Google" id="ProtNLM"/>
    </source>
</evidence>
<comment type="caution">
    <text evidence="1">The sequence shown here is derived from an EMBL/GenBank/DDBJ whole genome shotgun (WGS) entry which is preliminary data.</text>
</comment>
<reference evidence="2" key="1">
    <citation type="submission" date="2018-02" db="EMBL/GenBank/DDBJ databases">
        <title>Genome sequence of Desulfocucumis palustris strain NAW-5.</title>
        <authorList>
            <person name="Watanabe M."/>
            <person name="Kojima H."/>
            <person name="Fukui M."/>
        </authorList>
    </citation>
    <scope>NUCLEOTIDE SEQUENCE [LARGE SCALE GENOMIC DNA]</scope>
    <source>
        <strain evidence="2">NAW-5</strain>
    </source>
</reference>
<sequence>MSGKITAPQIKKLYITAKQLGMDDEDLHGLVYNMTRSEHISKMTKTQAGRIIDYLSDKLNRNYREEAASKQQLYKIHQLAAQLGWSDNPNRLAGFIKKTAGVEREQWLTAAGAYKVIEGLKKILQRQGKNEQKA</sequence>
<gene>
    <name evidence="1" type="ORF">DCCM_3234</name>
</gene>
<dbReference type="Pfam" id="PF06252">
    <property type="entry name" value="GemA"/>
    <property type="match status" value="1"/>
</dbReference>
<dbReference type="OrthoDB" id="344687at2"/>
<dbReference type="EMBL" id="BFAV01000127">
    <property type="protein sequence ID" value="GBF34122.1"/>
    <property type="molecule type" value="Genomic_DNA"/>
</dbReference>
<keyword evidence="2" id="KW-1185">Reference proteome</keyword>
<dbReference type="InterPro" id="IPR009363">
    <property type="entry name" value="Phage_Mu_Gp16"/>
</dbReference>
<dbReference type="AlphaFoldDB" id="A0A2L2XDA9"/>
<evidence type="ECO:0000313" key="2">
    <source>
        <dbReference type="Proteomes" id="UP000239549"/>
    </source>
</evidence>
<protein>
    <recommendedName>
        <fullName evidence="3">Phage protein</fullName>
    </recommendedName>
</protein>
<proteinExistence type="predicted"/>
<dbReference type="Proteomes" id="UP000239549">
    <property type="component" value="Unassembled WGS sequence"/>
</dbReference>
<dbReference type="RefSeq" id="WP_104372421.1">
    <property type="nucleotide sequence ID" value="NZ_BFAV01000127.1"/>
</dbReference>